<evidence type="ECO:0000313" key="2">
    <source>
        <dbReference type="Proteomes" id="UP001602013"/>
    </source>
</evidence>
<gene>
    <name evidence="1" type="ORF">ACFYXI_16445</name>
</gene>
<keyword evidence="2" id="KW-1185">Reference proteome</keyword>
<comment type="caution">
    <text evidence="1">The sequence shown here is derived from an EMBL/GenBank/DDBJ whole genome shotgun (WGS) entry which is preliminary data.</text>
</comment>
<organism evidence="1 2">
    <name type="scientific">Microtetraspora malaysiensis</name>
    <dbReference type="NCBI Taxonomy" id="161358"/>
    <lineage>
        <taxon>Bacteria</taxon>
        <taxon>Bacillati</taxon>
        <taxon>Actinomycetota</taxon>
        <taxon>Actinomycetes</taxon>
        <taxon>Streptosporangiales</taxon>
        <taxon>Streptosporangiaceae</taxon>
        <taxon>Microtetraspora</taxon>
    </lineage>
</organism>
<dbReference type="EMBL" id="JBIASD010000009">
    <property type="protein sequence ID" value="MFF3667189.1"/>
    <property type="molecule type" value="Genomic_DNA"/>
</dbReference>
<sequence>MVTSDRLTWRLTDSAYTAQNMIPVLWIDSGEDDSLGKALARKPYPSAALHVTPTTPFEYLLARAALQHPRLAQLRRAQGQDRVLQRARPGRAVAA</sequence>
<name>A0ABW6SQD9_9ACTN</name>
<accession>A0ABW6SQD9</accession>
<dbReference type="Proteomes" id="UP001602013">
    <property type="component" value="Unassembled WGS sequence"/>
</dbReference>
<protein>
    <submittedName>
        <fullName evidence="1">Uncharacterized protein</fullName>
    </submittedName>
</protein>
<reference evidence="1 2" key="1">
    <citation type="submission" date="2024-10" db="EMBL/GenBank/DDBJ databases">
        <title>The Natural Products Discovery Center: Release of the First 8490 Sequenced Strains for Exploring Actinobacteria Biosynthetic Diversity.</title>
        <authorList>
            <person name="Kalkreuter E."/>
            <person name="Kautsar S.A."/>
            <person name="Yang D."/>
            <person name="Bader C.D."/>
            <person name="Teijaro C.N."/>
            <person name="Fluegel L."/>
            <person name="Davis C.M."/>
            <person name="Simpson J.R."/>
            <person name="Lauterbach L."/>
            <person name="Steele A.D."/>
            <person name="Gui C."/>
            <person name="Meng S."/>
            <person name="Li G."/>
            <person name="Viehrig K."/>
            <person name="Ye F."/>
            <person name="Su P."/>
            <person name="Kiefer A.F."/>
            <person name="Nichols A."/>
            <person name="Cepeda A.J."/>
            <person name="Yan W."/>
            <person name="Fan B."/>
            <person name="Jiang Y."/>
            <person name="Adhikari A."/>
            <person name="Zheng C.-J."/>
            <person name="Schuster L."/>
            <person name="Cowan T.M."/>
            <person name="Smanski M.J."/>
            <person name="Chevrette M.G."/>
            <person name="De Carvalho L.P.S."/>
            <person name="Shen B."/>
        </authorList>
    </citation>
    <scope>NUCLEOTIDE SEQUENCE [LARGE SCALE GENOMIC DNA]</scope>
    <source>
        <strain evidence="1 2">NPDC002173</strain>
    </source>
</reference>
<proteinExistence type="predicted"/>
<evidence type="ECO:0000313" key="1">
    <source>
        <dbReference type="EMBL" id="MFF3667189.1"/>
    </source>
</evidence>
<dbReference type="RefSeq" id="WP_387412060.1">
    <property type="nucleotide sequence ID" value="NZ_JBIASD010000009.1"/>
</dbReference>